<name>A0A4Y2CWF5_ARAVE</name>
<dbReference type="Proteomes" id="UP000499080">
    <property type="component" value="Unassembled WGS sequence"/>
</dbReference>
<accession>A0A4Y2CWF5</accession>
<keyword evidence="2" id="KW-1185">Reference proteome</keyword>
<comment type="caution">
    <text evidence="1">The sequence shown here is derived from an EMBL/GenBank/DDBJ whole genome shotgun (WGS) entry which is preliminary data.</text>
</comment>
<evidence type="ECO:0000313" key="2">
    <source>
        <dbReference type="Proteomes" id="UP000499080"/>
    </source>
</evidence>
<reference evidence="1 2" key="1">
    <citation type="journal article" date="2019" name="Sci. Rep.">
        <title>Orb-weaving spider Araneus ventricosus genome elucidates the spidroin gene catalogue.</title>
        <authorList>
            <person name="Kono N."/>
            <person name="Nakamura H."/>
            <person name="Ohtoshi R."/>
            <person name="Moran D.A.P."/>
            <person name="Shinohara A."/>
            <person name="Yoshida Y."/>
            <person name="Fujiwara M."/>
            <person name="Mori M."/>
            <person name="Tomita M."/>
            <person name="Arakawa K."/>
        </authorList>
    </citation>
    <scope>NUCLEOTIDE SEQUENCE [LARGE SCALE GENOMIC DNA]</scope>
</reference>
<dbReference type="EMBL" id="BGPR01000254">
    <property type="protein sequence ID" value="GBM08266.1"/>
    <property type="molecule type" value="Genomic_DNA"/>
</dbReference>
<proteinExistence type="predicted"/>
<evidence type="ECO:0000313" key="1">
    <source>
        <dbReference type="EMBL" id="GBM08266.1"/>
    </source>
</evidence>
<sequence length="159" mass="18258">MSIAFNPRSNSLTTTCRAELPRMTHRGKSGFHNCTVLFVLLSSPCHPPFIQREVFPRVISIWTENQQSSAALIYPCWLLQRCVCVCCITPVFFTDVARRAMTHPQNREVFTRGNNAFRYRYCLDASGKSQSSAVRVFGVCPWMAAEKIRRYQIRKDTVC</sequence>
<dbReference type="AlphaFoldDB" id="A0A4Y2CWF5"/>
<protein>
    <submittedName>
        <fullName evidence="1">Uncharacterized protein</fullName>
    </submittedName>
</protein>
<organism evidence="1 2">
    <name type="scientific">Araneus ventricosus</name>
    <name type="common">Orbweaver spider</name>
    <name type="synonym">Epeira ventricosa</name>
    <dbReference type="NCBI Taxonomy" id="182803"/>
    <lineage>
        <taxon>Eukaryota</taxon>
        <taxon>Metazoa</taxon>
        <taxon>Ecdysozoa</taxon>
        <taxon>Arthropoda</taxon>
        <taxon>Chelicerata</taxon>
        <taxon>Arachnida</taxon>
        <taxon>Araneae</taxon>
        <taxon>Araneomorphae</taxon>
        <taxon>Entelegynae</taxon>
        <taxon>Araneoidea</taxon>
        <taxon>Araneidae</taxon>
        <taxon>Araneus</taxon>
    </lineage>
</organism>
<gene>
    <name evidence="1" type="ORF">AVEN_82946_1</name>
</gene>